<accession>A0A4U8YMR6</accession>
<evidence type="ECO:0000313" key="2">
    <source>
        <dbReference type="Proteomes" id="UP000507962"/>
    </source>
</evidence>
<evidence type="ECO:0000313" key="1">
    <source>
        <dbReference type="EMBL" id="VFQ45336.1"/>
    </source>
</evidence>
<dbReference type="RefSeq" id="WP_180141775.1">
    <property type="nucleotide sequence ID" value="NZ_CAADHO010000005.1"/>
</dbReference>
<organism evidence="1 2">
    <name type="scientific">Desulfoluna butyratoxydans</name>
    <dbReference type="NCBI Taxonomy" id="231438"/>
    <lineage>
        <taxon>Bacteria</taxon>
        <taxon>Pseudomonadati</taxon>
        <taxon>Thermodesulfobacteriota</taxon>
        <taxon>Desulfobacteria</taxon>
        <taxon>Desulfobacterales</taxon>
        <taxon>Desulfolunaceae</taxon>
        <taxon>Desulfoluna</taxon>
    </lineage>
</organism>
<dbReference type="PANTHER" id="PTHR35271">
    <property type="entry name" value="ABC TRANSPORTER, SUBSTRATE-BINDING LIPOPROTEIN-RELATED"/>
    <property type="match status" value="1"/>
</dbReference>
<protein>
    <submittedName>
        <fullName evidence="1">Abc transporter substrate-binding protein</fullName>
    </submittedName>
</protein>
<dbReference type="InterPro" id="IPR007487">
    <property type="entry name" value="ABC_transpt-TYRBP-like"/>
</dbReference>
<sequence length="351" mass="39197">MKPKTKVSVWVRAGVVMLAAALIVSQKAQKPRILILHSYHTDYPWVVQINEGIRRVFDGHHDIALRYHYMDLKNHTDEDFKRTAASTAHRTIRKWKPDVIVISDDLGQQLVGRRYVNDSTIQIVFCGVNGETRVYGYEGAGNVTGILERKPLSAIRETLMMVARAKGFRPEKSGGDHPRVVFVCDASDSVTAELAELNAFDWSPLAWCPPVRVSQFGEWKRAVRAANGYADMILVSDYREFRLPSGEKEPVPPSEIMGWTEKNSGIPILGMSLVNVADGGMISVFTSGYEQGEVAGGMALAIARGQNAGDMEVQRTRQFLISVKKSAMEQRDLPIPTIYESFARATDNYYD</sequence>
<dbReference type="EMBL" id="CAADHO010000005">
    <property type="protein sequence ID" value="VFQ45336.1"/>
    <property type="molecule type" value="Genomic_DNA"/>
</dbReference>
<reference evidence="1 2" key="1">
    <citation type="submission" date="2019-03" db="EMBL/GenBank/DDBJ databases">
        <authorList>
            <person name="Nijsse B."/>
        </authorList>
    </citation>
    <scope>NUCLEOTIDE SEQUENCE [LARGE SCALE GENOMIC DNA]</scope>
    <source>
        <strain evidence="1">Desulfoluna butyratoxydans MSL71</strain>
    </source>
</reference>
<gene>
    <name evidence="1" type="ORF">MSL71_29930</name>
</gene>
<dbReference type="PANTHER" id="PTHR35271:SF1">
    <property type="entry name" value="ABC TRANSPORTER, SUBSTRATE-BINDING LIPOPROTEIN"/>
    <property type="match status" value="1"/>
</dbReference>
<dbReference type="AlphaFoldDB" id="A0A4U8YMR6"/>
<dbReference type="Pfam" id="PF04392">
    <property type="entry name" value="ABC_sub_bind"/>
    <property type="match status" value="1"/>
</dbReference>
<keyword evidence="2" id="KW-1185">Reference proteome</keyword>
<name>A0A4U8YMR6_9BACT</name>
<dbReference type="Gene3D" id="3.40.50.2300">
    <property type="match status" value="2"/>
</dbReference>
<proteinExistence type="predicted"/>
<dbReference type="Proteomes" id="UP000507962">
    <property type="component" value="Unassembled WGS sequence"/>
</dbReference>